<evidence type="ECO:0000313" key="4">
    <source>
        <dbReference type="Proteomes" id="UP001198163"/>
    </source>
</evidence>
<comment type="caution">
    <text evidence="3">The sequence shown here is derived from an EMBL/GenBank/DDBJ whole genome shotgun (WGS) entry which is preliminary data.</text>
</comment>
<dbReference type="PANTHER" id="PTHR44520">
    <property type="entry name" value="RESPONSE REGULATOR RCP1-RELATED"/>
    <property type="match status" value="1"/>
</dbReference>
<reference evidence="3" key="1">
    <citation type="submission" date="2021-08" db="EMBL/GenBank/DDBJ databases">
        <title>Comparative analyses of Brucepasteria parasyntrophica and Teretinema zuelzerae.</title>
        <authorList>
            <person name="Song Y."/>
            <person name="Brune A."/>
        </authorList>
    </citation>
    <scope>NUCLEOTIDE SEQUENCE</scope>
    <source>
        <strain evidence="3">DSM 1903</strain>
    </source>
</reference>
<name>A0AAE3JIB0_9SPIR</name>
<gene>
    <name evidence="3" type="ORF">K7J14_09550</name>
</gene>
<dbReference type="AlphaFoldDB" id="A0AAE3JIB0"/>
<accession>A0AAE3JIB0</accession>
<dbReference type="SUPFAM" id="SSF52172">
    <property type="entry name" value="CheY-like"/>
    <property type="match status" value="1"/>
</dbReference>
<dbReference type="Proteomes" id="UP001198163">
    <property type="component" value="Unassembled WGS sequence"/>
</dbReference>
<dbReference type="Pfam" id="PF00072">
    <property type="entry name" value="Response_reg"/>
    <property type="match status" value="1"/>
</dbReference>
<dbReference type="PANTHER" id="PTHR44520:SF2">
    <property type="entry name" value="RESPONSE REGULATOR RCP1"/>
    <property type="match status" value="1"/>
</dbReference>
<dbReference type="Gene3D" id="3.40.50.2300">
    <property type="match status" value="1"/>
</dbReference>
<dbReference type="EMBL" id="JAINWA010000003">
    <property type="protein sequence ID" value="MCD1654942.1"/>
    <property type="molecule type" value="Genomic_DNA"/>
</dbReference>
<feature type="modified residue" description="4-aspartylphosphate" evidence="1">
    <location>
        <position position="66"/>
    </location>
</feature>
<dbReference type="InterPro" id="IPR011006">
    <property type="entry name" value="CheY-like_superfamily"/>
</dbReference>
<evidence type="ECO:0000256" key="1">
    <source>
        <dbReference type="PROSITE-ProRule" id="PRU00169"/>
    </source>
</evidence>
<protein>
    <submittedName>
        <fullName evidence="3">Response regulator</fullName>
    </submittedName>
</protein>
<dbReference type="PROSITE" id="PS50110">
    <property type="entry name" value="RESPONSE_REGULATORY"/>
    <property type="match status" value="1"/>
</dbReference>
<evidence type="ECO:0000259" key="2">
    <source>
        <dbReference type="PROSITE" id="PS50110"/>
    </source>
</evidence>
<keyword evidence="4" id="KW-1185">Reference proteome</keyword>
<dbReference type="InterPro" id="IPR001789">
    <property type="entry name" value="Sig_transdc_resp-reg_receiver"/>
</dbReference>
<sequence length="141" mass="16039">MKRITVIITEDDDGHAELIREGLENSGVTNPIIRFSNGEELWAYLNGESRSVPGRKPNEAFLLLLDINMPRMDGLDVLKRIKQSPDLRSFPVIMLTTTDDPREIQKCYELGCNAYVTKPVDFSQFAETLRRLGLFLQIVQA</sequence>
<dbReference type="InterPro" id="IPR052893">
    <property type="entry name" value="TCS_response_regulator"/>
</dbReference>
<evidence type="ECO:0000313" key="3">
    <source>
        <dbReference type="EMBL" id="MCD1654942.1"/>
    </source>
</evidence>
<keyword evidence="1" id="KW-0597">Phosphoprotein</keyword>
<feature type="domain" description="Response regulatory" evidence="2">
    <location>
        <begin position="5"/>
        <end position="133"/>
    </location>
</feature>
<organism evidence="3 4">
    <name type="scientific">Teretinema zuelzerae</name>
    <dbReference type="NCBI Taxonomy" id="156"/>
    <lineage>
        <taxon>Bacteria</taxon>
        <taxon>Pseudomonadati</taxon>
        <taxon>Spirochaetota</taxon>
        <taxon>Spirochaetia</taxon>
        <taxon>Spirochaetales</taxon>
        <taxon>Treponemataceae</taxon>
        <taxon>Teretinema</taxon>
    </lineage>
</organism>
<proteinExistence type="predicted"/>
<dbReference type="RefSeq" id="WP_230755625.1">
    <property type="nucleotide sequence ID" value="NZ_JAINWA010000003.1"/>
</dbReference>
<dbReference type="GO" id="GO:0000160">
    <property type="term" value="P:phosphorelay signal transduction system"/>
    <property type="evidence" value="ECO:0007669"/>
    <property type="project" value="InterPro"/>
</dbReference>
<dbReference type="CDD" id="cd17557">
    <property type="entry name" value="REC_Rcp-like"/>
    <property type="match status" value="1"/>
</dbReference>
<dbReference type="SMART" id="SM00448">
    <property type="entry name" value="REC"/>
    <property type="match status" value="1"/>
</dbReference>